<reference evidence="12" key="2">
    <citation type="submission" date="2016-10" db="EMBL/GenBank/DDBJ databases">
        <authorList>
            <person name="de Groot N.N."/>
        </authorList>
    </citation>
    <scope>NUCLEOTIDE SEQUENCE [LARGE SCALE GENOMIC DNA]</scope>
    <source>
        <strain evidence="12">CCBAU85039</strain>
    </source>
</reference>
<reference evidence="13 15" key="3">
    <citation type="submission" date="2016-10" db="EMBL/GenBank/DDBJ databases">
        <authorList>
            <person name="Varghese N."/>
            <person name="Submissions S."/>
        </authorList>
    </citation>
    <scope>NUCLEOTIDE SEQUENCE [LARGE SCALE GENOMIC DNA]</scope>
    <source>
        <strain evidence="13 15">CGMCC 1.7071</strain>
    </source>
</reference>
<dbReference type="GO" id="GO:0016757">
    <property type="term" value="F:glycosyltransferase activity"/>
    <property type="evidence" value="ECO:0007669"/>
    <property type="project" value="UniProtKB-KW"/>
</dbReference>
<dbReference type="Proteomes" id="UP000183063">
    <property type="component" value="Unassembled WGS sequence"/>
</dbReference>
<evidence type="ECO:0000256" key="1">
    <source>
        <dbReference type="ARBA" id="ARBA00004752"/>
    </source>
</evidence>
<comment type="similarity">
    <text evidence="2">Belongs to the YkuD family.</text>
</comment>
<dbReference type="NCBIfam" id="TIGR01409">
    <property type="entry name" value="TAT_signal_seq"/>
    <property type="match status" value="1"/>
</dbReference>
<dbReference type="EC" id="2.-.-.-" evidence="12"/>
<evidence type="ECO:0000256" key="6">
    <source>
        <dbReference type="ARBA" id="ARBA00022960"/>
    </source>
</evidence>
<dbReference type="GO" id="GO:0018104">
    <property type="term" value="P:peptidoglycan-protein cross-linking"/>
    <property type="evidence" value="ECO:0007669"/>
    <property type="project" value="TreeGrafter"/>
</dbReference>
<dbReference type="GO" id="GO:0071972">
    <property type="term" value="F:peptidoglycan L,D-transpeptidase activity"/>
    <property type="evidence" value="ECO:0007669"/>
    <property type="project" value="TreeGrafter"/>
</dbReference>
<dbReference type="PROSITE" id="PS52029">
    <property type="entry name" value="LD_TPASE"/>
    <property type="match status" value="1"/>
</dbReference>
<name>A0A1H8UDQ7_9HYPH</name>
<feature type="active site" description="Nucleophile" evidence="9">
    <location>
        <position position="241"/>
    </location>
</feature>
<reference evidence="14" key="1">
    <citation type="submission" date="2016-10" db="EMBL/GenBank/DDBJ databases">
        <authorList>
            <person name="Wibberg D."/>
        </authorList>
    </citation>
    <scope>NUCLEOTIDE SEQUENCE [LARGE SCALE GENOMIC DNA]</scope>
</reference>
<evidence type="ECO:0000259" key="11">
    <source>
        <dbReference type="PROSITE" id="PS52029"/>
    </source>
</evidence>
<dbReference type="PANTHER" id="PTHR30582">
    <property type="entry name" value="L,D-TRANSPEPTIDASE"/>
    <property type="match status" value="1"/>
</dbReference>
<keyword evidence="4 12" id="KW-0808">Transferase</keyword>
<evidence type="ECO:0000256" key="2">
    <source>
        <dbReference type="ARBA" id="ARBA00005992"/>
    </source>
</evidence>
<evidence type="ECO:0000313" key="15">
    <source>
        <dbReference type="Proteomes" id="UP000198939"/>
    </source>
</evidence>
<keyword evidence="8 9" id="KW-0961">Cell wall biogenesis/degradation</keyword>
<dbReference type="InterPro" id="IPR038063">
    <property type="entry name" value="Transpep_catalytic_dom"/>
</dbReference>
<evidence type="ECO:0000256" key="8">
    <source>
        <dbReference type="ARBA" id="ARBA00023316"/>
    </source>
</evidence>
<evidence type="ECO:0000256" key="5">
    <source>
        <dbReference type="ARBA" id="ARBA00022801"/>
    </source>
</evidence>
<dbReference type="FunFam" id="2.40.440.10:FF:000002">
    <property type="entry name" value="L,D-transpeptidase ErfK/SrfK"/>
    <property type="match status" value="1"/>
</dbReference>
<evidence type="ECO:0000313" key="13">
    <source>
        <dbReference type="EMBL" id="SEP00758.1"/>
    </source>
</evidence>
<evidence type="ECO:0000313" key="14">
    <source>
        <dbReference type="Proteomes" id="UP000183063"/>
    </source>
</evidence>
<dbReference type="SUPFAM" id="SSF141523">
    <property type="entry name" value="L,D-transpeptidase catalytic domain-like"/>
    <property type="match status" value="1"/>
</dbReference>
<dbReference type="Proteomes" id="UP000198939">
    <property type="component" value="Unassembled WGS sequence"/>
</dbReference>
<dbReference type="GO" id="GO:0005576">
    <property type="term" value="C:extracellular region"/>
    <property type="evidence" value="ECO:0007669"/>
    <property type="project" value="TreeGrafter"/>
</dbReference>
<dbReference type="Gene3D" id="2.40.440.10">
    <property type="entry name" value="L,D-transpeptidase catalytic domain-like"/>
    <property type="match status" value="1"/>
</dbReference>
<evidence type="ECO:0000256" key="7">
    <source>
        <dbReference type="ARBA" id="ARBA00022984"/>
    </source>
</evidence>
<keyword evidence="6 9" id="KW-0133">Cell shape</keyword>
<feature type="region of interest" description="Disordered" evidence="10">
    <location>
        <begin position="1"/>
        <end position="23"/>
    </location>
</feature>
<dbReference type="EMBL" id="FOCV01000033">
    <property type="protein sequence ID" value="SEP00758.1"/>
    <property type="molecule type" value="Genomic_DNA"/>
</dbReference>
<evidence type="ECO:0000313" key="12">
    <source>
        <dbReference type="EMBL" id="SEI17003.1"/>
    </source>
</evidence>
<dbReference type="GO" id="GO:0008360">
    <property type="term" value="P:regulation of cell shape"/>
    <property type="evidence" value="ECO:0007669"/>
    <property type="project" value="UniProtKB-UniRule"/>
</dbReference>
<proteinExistence type="inferred from homology"/>
<evidence type="ECO:0000256" key="4">
    <source>
        <dbReference type="ARBA" id="ARBA00022679"/>
    </source>
</evidence>
<dbReference type="EMBL" id="FNXB01000042">
    <property type="protein sequence ID" value="SEI17003.1"/>
    <property type="molecule type" value="Genomic_DNA"/>
</dbReference>
<sequence length="266" mass="28897">MCVTGVDPPSAKGVRPSSATGNQTRVMSFEKSLSRRSFLSLSAMTAASALTGCASTAGPSPMAQPVVMRNPINMFQAPQTPGDAELAVMYGPIEDGGFLIPAVPYQQIDPRFYRQQVVDPTGQAPGTIVVDTPSRFLYLVQPGGTAMRYGVGIGREGFAWQGSGVIQWRQRWPRWKPPNEMVARQPELAKYSIENGGMEPGLKNPLGARALYIFSSGEDTLYRLHGNPEWRSIGKAVSSGCVRLLNQDIIDLYDRVPNKAPVVVLQ</sequence>
<evidence type="ECO:0000256" key="3">
    <source>
        <dbReference type="ARBA" id="ARBA00022676"/>
    </source>
</evidence>
<comment type="pathway">
    <text evidence="1 9">Cell wall biogenesis; peptidoglycan biosynthesis.</text>
</comment>
<dbReference type="CDD" id="cd16913">
    <property type="entry name" value="YkuD_like"/>
    <property type="match status" value="1"/>
</dbReference>
<keyword evidence="15" id="KW-1185">Reference proteome</keyword>
<dbReference type="STRING" id="501024.RTCCBAU85039_5543"/>
<keyword evidence="3" id="KW-0328">Glycosyltransferase</keyword>
<dbReference type="InterPro" id="IPR050979">
    <property type="entry name" value="LD-transpeptidase"/>
</dbReference>
<dbReference type="InterPro" id="IPR005490">
    <property type="entry name" value="LD_TPept_cat_dom"/>
</dbReference>
<dbReference type="PROSITE" id="PS51318">
    <property type="entry name" value="TAT"/>
    <property type="match status" value="1"/>
</dbReference>
<evidence type="ECO:0000256" key="10">
    <source>
        <dbReference type="SAM" id="MobiDB-lite"/>
    </source>
</evidence>
<gene>
    <name evidence="12" type="primary">erfK_3</name>
    <name evidence="12" type="ORF">RTCCBAU85039_5543</name>
    <name evidence="13" type="ORF">SAMN05216228_103331</name>
</gene>
<dbReference type="PANTHER" id="PTHR30582:SF24">
    <property type="entry name" value="L,D-TRANSPEPTIDASE ERFK_SRFK-RELATED"/>
    <property type="match status" value="1"/>
</dbReference>
<feature type="active site" description="Proton donor/acceptor" evidence="9">
    <location>
        <position position="225"/>
    </location>
</feature>
<keyword evidence="7 9" id="KW-0573">Peptidoglycan synthesis</keyword>
<dbReference type="InterPro" id="IPR019546">
    <property type="entry name" value="TAT_signal_bac_arc"/>
</dbReference>
<dbReference type="UniPathway" id="UPA00219"/>
<dbReference type="GO" id="GO:0071555">
    <property type="term" value="P:cell wall organization"/>
    <property type="evidence" value="ECO:0007669"/>
    <property type="project" value="UniProtKB-UniRule"/>
</dbReference>
<dbReference type="Pfam" id="PF03734">
    <property type="entry name" value="YkuD"/>
    <property type="match status" value="1"/>
</dbReference>
<keyword evidence="5" id="KW-0378">Hydrolase</keyword>
<protein>
    <submittedName>
        <fullName evidence="12">Putative L,D-transpeptidase ErfK/SrfK</fullName>
        <ecNumber evidence="12">2.-.-.-</ecNumber>
    </submittedName>
    <submittedName>
        <fullName evidence="13">Tat (Twin-arginine translocation) pathway signal sequence</fullName>
    </submittedName>
</protein>
<dbReference type="AlphaFoldDB" id="A0A1H8UDQ7"/>
<organism evidence="12 14">
    <name type="scientific">Rhizobium tibeticum</name>
    <dbReference type="NCBI Taxonomy" id="501024"/>
    <lineage>
        <taxon>Bacteria</taxon>
        <taxon>Pseudomonadati</taxon>
        <taxon>Pseudomonadota</taxon>
        <taxon>Alphaproteobacteria</taxon>
        <taxon>Hyphomicrobiales</taxon>
        <taxon>Rhizobiaceae</taxon>
        <taxon>Rhizobium/Agrobacterium group</taxon>
        <taxon>Rhizobium</taxon>
    </lineage>
</organism>
<accession>A0A1H8UDQ7</accession>
<dbReference type="InterPro" id="IPR006311">
    <property type="entry name" value="TAT_signal"/>
</dbReference>
<evidence type="ECO:0000256" key="9">
    <source>
        <dbReference type="PROSITE-ProRule" id="PRU01373"/>
    </source>
</evidence>
<feature type="domain" description="L,D-TPase catalytic" evidence="11">
    <location>
        <begin position="126"/>
        <end position="265"/>
    </location>
</feature>